<keyword evidence="3" id="KW-1185">Reference proteome</keyword>
<reference evidence="2 3" key="1">
    <citation type="submission" date="2019-03" db="EMBL/GenBank/DDBJ databases">
        <title>Sequencing the genomes of 1000 actinobacteria strains.</title>
        <authorList>
            <person name="Klenk H.-P."/>
        </authorList>
    </citation>
    <scope>NUCLEOTIDE SEQUENCE [LARGE SCALE GENOMIC DNA]</scope>
    <source>
        <strain evidence="2 3">DSM 18936</strain>
    </source>
</reference>
<evidence type="ECO:0000313" key="3">
    <source>
        <dbReference type="Proteomes" id="UP000294558"/>
    </source>
</evidence>
<gene>
    <name evidence="2" type="ORF">BDK89_0796</name>
</gene>
<keyword evidence="1" id="KW-0812">Transmembrane</keyword>
<dbReference type="EMBL" id="SOAU01000001">
    <property type="protein sequence ID" value="TDT15231.1"/>
    <property type="molecule type" value="Genomic_DNA"/>
</dbReference>
<organism evidence="2 3">
    <name type="scientific">Ilumatobacter fluminis</name>
    <dbReference type="NCBI Taxonomy" id="467091"/>
    <lineage>
        <taxon>Bacteria</taxon>
        <taxon>Bacillati</taxon>
        <taxon>Actinomycetota</taxon>
        <taxon>Acidimicrobiia</taxon>
        <taxon>Acidimicrobiales</taxon>
        <taxon>Ilumatobacteraceae</taxon>
        <taxon>Ilumatobacter</taxon>
    </lineage>
</organism>
<proteinExistence type="predicted"/>
<name>A0A4R7HW38_9ACTN</name>
<comment type="caution">
    <text evidence="2">The sequence shown here is derived from an EMBL/GenBank/DDBJ whole genome shotgun (WGS) entry which is preliminary data.</text>
</comment>
<evidence type="ECO:0008006" key="4">
    <source>
        <dbReference type="Google" id="ProtNLM"/>
    </source>
</evidence>
<dbReference type="Proteomes" id="UP000294558">
    <property type="component" value="Unassembled WGS sequence"/>
</dbReference>
<evidence type="ECO:0000256" key="1">
    <source>
        <dbReference type="SAM" id="Phobius"/>
    </source>
</evidence>
<protein>
    <recommendedName>
        <fullName evidence="4">DUF3153 domain-containing protein</fullName>
    </recommendedName>
</protein>
<evidence type="ECO:0000313" key="2">
    <source>
        <dbReference type="EMBL" id="TDT15231.1"/>
    </source>
</evidence>
<keyword evidence="1" id="KW-0472">Membrane</keyword>
<accession>A0A4R7HW38</accession>
<keyword evidence="1" id="KW-1133">Transmembrane helix</keyword>
<dbReference type="AlphaFoldDB" id="A0A4R7HW38"/>
<sequence>MLLVACVLALSACRLDVTVDVAIEPDGTGTVTMTAVADAELVEQVPDLVDDLRLDDAIANGWSVDGPTATDDGGLELVLTHDVSSAEELANVLNSIGPPLTRMAAARTTDPDTEQTTNAINGVMQLTDGYAGFADADLIDTVGGLPFEEQIAASGLAPSDAMSFTYRVSLPGELVSAEEGTEVDGVIEWQAPLDGSSTNLYVQTVQIPASGGTAWAGPLATISLVLLVVWVVMATGFIVFVALARRKKARRREERLRRLDRDRVT</sequence>
<feature type="transmembrane region" description="Helical" evidence="1">
    <location>
        <begin position="215"/>
        <end position="243"/>
    </location>
</feature>